<dbReference type="Proteomes" id="UP000322726">
    <property type="component" value="Chromosome"/>
</dbReference>
<dbReference type="InterPro" id="IPR036890">
    <property type="entry name" value="HATPase_C_sf"/>
</dbReference>
<dbReference type="InterPro" id="IPR003594">
    <property type="entry name" value="HATPase_dom"/>
</dbReference>
<dbReference type="InterPro" id="IPR036097">
    <property type="entry name" value="HisK_dim/P_sf"/>
</dbReference>
<dbReference type="InterPro" id="IPR004358">
    <property type="entry name" value="Sig_transdc_His_kin-like_C"/>
</dbReference>
<evidence type="ECO:0000256" key="3">
    <source>
        <dbReference type="ARBA" id="ARBA00022553"/>
    </source>
</evidence>
<protein>
    <recommendedName>
        <fullName evidence="2">histidine kinase</fullName>
        <ecNumber evidence="2">2.7.13.3</ecNumber>
    </recommendedName>
</protein>
<dbReference type="CDD" id="cd00082">
    <property type="entry name" value="HisKA"/>
    <property type="match status" value="1"/>
</dbReference>
<evidence type="ECO:0000313" key="7">
    <source>
        <dbReference type="EMBL" id="QEP34291.1"/>
    </source>
</evidence>
<organism evidence="7 8">
    <name type="scientific">Malaciobacter pacificus</name>
    <dbReference type="NCBI Taxonomy" id="1080223"/>
    <lineage>
        <taxon>Bacteria</taxon>
        <taxon>Pseudomonadati</taxon>
        <taxon>Campylobacterota</taxon>
        <taxon>Epsilonproteobacteria</taxon>
        <taxon>Campylobacterales</taxon>
        <taxon>Arcobacteraceae</taxon>
        <taxon>Malaciobacter</taxon>
    </lineage>
</organism>
<keyword evidence="3" id="KW-0597">Phosphoprotein</keyword>
<keyword evidence="5 7" id="KW-0418">Kinase</keyword>
<reference evidence="7" key="2">
    <citation type="submission" date="2019-09" db="EMBL/GenBank/DDBJ databases">
        <title>Taxonomic note: a critical rebuttal of the proposed division of the genus Arcobacter into six genera, emended descriptions of Arcobacter anaerophilus and the genus Arcobacter, and an assessment of genus-level boundaries for Epsilonproteobacteria using in silico genomic comparator tools.</title>
        <authorList>
            <person name="On S.L.W."/>
            <person name="Miller W.G."/>
            <person name="Biggs P."/>
            <person name="Cornelius A."/>
            <person name="Vandamme P."/>
        </authorList>
    </citation>
    <scope>NUCLEOTIDE SEQUENCE [LARGE SCALE GENOMIC DNA]</scope>
    <source>
        <strain evidence="7">LMG 26638</strain>
    </source>
</reference>
<evidence type="ECO:0000256" key="1">
    <source>
        <dbReference type="ARBA" id="ARBA00000085"/>
    </source>
</evidence>
<dbReference type="InterPro" id="IPR003661">
    <property type="entry name" value="HisK_dim/P_dom"/>
</dbReference>
<dbReference type="Gene3D" id="1.10.287.130">
    <property type="match status" value="1"/>
</dbReference>
<gene>
    <name evidence="7" type="ORF">APAC_1169</name>
</gene>
<evidence type="ECO:0000256" key="5">
    <source>
        <dbReference type="ARBA" id="ARBA00022777"/>
    </source>
</evidence>
<dbReference type="KEGG" id="apai:APAC_1169"/>
<dbReference type="AlphaFoldDB" id="A0A5C2H5P1"/>
<dbReference type="PRINTS" id="PR00344">
    <property type="entry name" value="BCTRLSENSOR"/>
</dbReference>
<evidence type="ECO:0000313" key="8">
    <source>
        <dbReference type="Proteomes" id="UP000322726"/>
    </source>
</evidence>
<keyword evidence="4" id="KW-0808">Transferase</keyword>
<dbReference type="FunFam" id="3.30.565.10:FF:000010">
    <property type="entry name" value="Sensor histidine kinase RcsC"/>
    <property type="match status" value="1"/>
</dbReference>
<name>A0A5C2H5P1_9BACT</name>
<dbReference type="PROSITE" id="PS50109">
    <property type="entry name" value="HIS_KIN"/>
    <property type="match status" value="1"/>
</dbReference>
<dbReference type="SUPFAM" id="SSF47384">
    <property type="entry name" value="Homodimeric domain of signal transducing histidine kinase"/>
    <property type="match status" value="1"/>
</dbReference>
<dbReference type="GO" id="GO:0000155">
    <property type="term" value="F:phosphorelay sensor kinase activity"/>
    <property type="evidence" value="ECO:0007669"/>
    <property type="project" value="InterPro"/>
</dbReference>
<dbReference type="OrthoDB" id="177675at2"/>
<accession>A0A5C2H5P1</accession>
<dbReference type="Pfam" id="PF00512">
    <property type="entry name" value="HisKA"/>
    <property type="match status" value="1"/>
</dbReference>
<proteinExistence type="predicted"/>
<dbReference type="RefSeq" id="WP_130233235.1">
    <property type="nucleotide sequence ID" value="NZ_BMEF01000029.1"/>
</dbReference>
<dbReference type="SMART" id="SM00387">
    <property type="entry name" value="HATPase_c"/>
    <property type="match status" value="1"/>
</dbReference>
<dbReference type="Gene3D" id="3.30.565.10">
    <property type="entry name" value="Histidine kinase-like ATPase, C-terminal domain"/>
    <property type="match status" value="1"/>
</dbReference>
<dbReference type="InterPro" id="IPR005467">
    <property type="entry name" value="His_kinase_dom"/>
</dbReference>
<dbReference type="InterPro" id="IPR050736">
    <property type="entry name" value="Sensor_HK_Regulatory"/>
</dbReference>
<dbReference type="CDD" id="cd16922">
    <property type="entry name" value="HATPase_EvgS-ArcB-TorS-like"/>
    <property type="match status" value="1"/>
</dbReference>
<keyword evidence="6" id="KW-0902">Two-component regulatory system</keyword>
<dbReference type="EC" id="2.7.13.3" evidence="2"/>
<dbReference type="PANTHER" id="PTHR43711">
    <property type="entry name" value="TWO-COMPONENT HISTIDINE KINASE"/>
    <property type="match status" value="1"/>
</dbReference>
<dbReference type="Pfam" id="PF02518">
    <property type="entry name" value="HATPase_c"/>
    <property type="match status" value="1"/>
</dbReference>
<dbReference type="PANTHER" id="PTHR43711:SF26">
    <property type="entry name" value="SENSOR HISTIDINE KINASE RCSC"/>
    <property type="match status" value="1"/>
</dbReference>
<evidence type="ECO:0000256" key="6">
    <source>
        <dbReference type="ARBA" id="ARBA00023012"/>
    </source>
</evidence>
<reference evidence="7" key="1">
    <citation type="submission" date="2019-09" db="EMBL/GenBank/DDBJ databases">
        <title>Complete genome sequencing of four Arcobacter species reveals a diverse suite of mobile elements.</title>
        <authorList>
            <person name="Miller W.G."/>
            <person name="Yee E."/>
            <person name="Bono J.L."/>
        </authorList>
    </citation>
    <scope>NUCLEOTIDE SEQUENCE [LARGE SCALE GENOMIC DNA]</scope>
    <source>
        <strain evidence="7">LMG 26638</strain>
    </source>
</reference>
<comment type="catalytic activity">
    <reaction evidence="1">
        <text>ATP + protein L-histidine = ADP + protein N-phospho-L-histidine.</text>
        <dbReference type="EC" id="2.7.13.3"/>
    </reaction>
</comment>
<sequence>MLVEQLSTAYKCHSSIGNSINLKEMITEVIKTFISESYAIYGEFYQKEEESLKKIVSFGKLSNFDIKNYDSYTKPMSLITEEKINIIKMNLDQGIIFLVSKNKNADCSFFYSMFESLIPRLNLSISSCINYEKLLVSYDLVKKQKIELQKANKTKDEFLANMSHELKTPLNSILLLSTLMSKNKDDKYDEKTLKNMDIIKKCSLELMDLINDILDISQLEAGKVSIHNESIDLKVIIEDIYASMKEMTLNKNIDLIMDFKGNHFTMISDKRRIRQIIKNLVSNAIKFTSEGYVKITLTELFDRYQIDIEDTGIGLDNDKLEQIFDRFKQADGSTTRKYGGTGLGLSISKELAILLNGDILVKSQKNKGSIFTFEITKQKEDNVIKSFIKNDDKLNGENNNIKTNIIVYLKDTIEQFKLTIKLKKCDYHTFAALNEESFITYLEKLKDEKAVILIDERVKDFENIIKLINDLNYKKIITVTNNIELDESLLNKIEKLIKG</sequence>
<dbReference type="EMBL" id="CP035928">
    <property type="protein sequence ID" value="QEP34291.1"/>
    <property type="molecule type" value="Genomic_DNA"/>
</dbReference>
<dbReference type="SUPFAM" id="SSF55874">
    <property type="entry name" value="ATPase domain of HSP90 chaperone/DNA topoisomerase II/histidine kinase"/>
    <property type="match status" value="1"/>
</dbReference>
<keyword evidence="8" id="KW-1185">Reference proteome</keyword>
<evidence type="ECO:0000256" key="2">
    <source>
        <dbReference type="ARBA" id="ARBA00012438"/>
    </source>
</evidence>
<dbReference type="SMART" id="SM00388">
    <property type="entry name" value="HisKA"/>
    <property type="match status" value="1"/>
</dbReference>
<evidence type="ECO:0000256" key="4">
    <source>
        <dbReference type="ARBA" id="ARBA00022679"/>
    </source>
</evidence>